<dbReference type="InterPro" id="IPR016039">
    <property type="entry name" value="Thiolase-like"/>
</dbReference>
<dbReference type="SMART" id="SM00823">
    <property type="entry name" value="PKS_PP"/>
    <property type="match status" value="2"/>
</dbReference>
<evidence type="ECO:0000256" key="1">
    <source>
        <dbReference type="ARBA" id="ARBA00022450"/>
    </source>
</evidence>
<dbReference type="Gene3D" id="3.40.47.10">
    <property type="match status" value="2"/>
</dbReference>
<dbReference type="SUPFAM" id="SSF55048">
    <property type="entry name" value="Probable ACP-binding domain of malonyl-CoA ACP transacylase"/>
    <property type="match status" value="1"/>
</dbReference>
<dbReference type="SUPFAM" id="SSF51735">
    <property type="entry name" value="NAD(P)-binding Rossmann-fold domains"/>
    <property type="match status" value="2"/>
</dbReference>
<dbReference type="Pfam" id="PF00109">
    <property type="entry name" value="ketoacyl-synt"/>
    <property type="match status" value="2"/>
</dbReference>
<dbReference type="SUPFAM" id="SSF53901">
    <property type="entry name" value="Thiolase-like"/>
    <property type="match status" value="2"/>
</dbReference>
<dbReference type="PROSITE" id="PS00606">
    <property type="entry name" value="KS3_1"/>
    <property type="match status" value="2"/>
</dbReference>
<dbReference type="Pfam" id="PF22621">
    <property type="entry name" value="CurL-like_PKS_C"/>
    <property type="match status" value="1"/>
</dbReference>
<dbReference type="GO" id="GO:0006633">
    <property type="term" value="P:fatty acid biosynthetic process"/>
    <property type="evidence" value="ECO:0007669"/>
    <property type="project" value="InterPro"/>
</dbReference>
<dbReference type="InterPro" id="IPR014031">
    <property type="entry name" value="Ketoacyl_synth_C"/>
</dbReference>
<dbReference type="Gene3D" id="3.40.366.10">
    <property type="entry name" value="Malonyl-Coenzyme A Acyl Carrier Protein, domain 2"/>
    <property type="match status" value="1"/>
</dbReference>
<dbReference type="Gene3D" id="3.40.50.12780">
    <property type="entry name" value="N-terminal domain of ligase-like"/>
    <property type="match status" value="1"/>
</dbReference>
<organism evidence="6 7">
    <name type="scientific">Clostridium estertheticum</name>
    <dbReference type="NCBI Taxonomy" id="238834"/>
    <lineage>
        <taxon>Bacteria</taxon>
        <taxon>Bacillati</taxon>
        <taxon>Bacillota</taxon>
        <taxon>Clostridia</taxon>
        <taxon>Eubacteriales</taxon>
        <taxon>Clostridiaceae</taxon>
        <taxon>Clostridium</taxon>
    </lineage>
</organism>
<dbReference type="InterPro" id="IPR013968">
    <property type="entry name" value="PKS_KR"/>
</dbReference>
<evidence type="ECO:0000313" key="7">
    <source>
        <dbReference type="Proteomes" id="UP000342249"/>
    </source>
</evidence>
<sequence>MRNKKATKAEENIKMSTSTGKPINGKYLSKMNIGKLLIEASENQKDKGILFIQNNDEIFLTYEQLLEKAIYCLGKLQESGLKRDDFVILSFENNIDFAVSFWACILGGITPAPITPPSSFKEKNASLEKLINVWDTLKRPVIISDDTMICGIQNNDSYSACKNMIMLNVSVLRQSTVKGLMDMSTSDKPALIQFSSGSTNTPKGVILTHKNLLTNIEGIINAAAFTSEDRFLSWMPYYHDMGLIGCHLTLIALGMFQINMHPVDFVKRPTRWFDLIVQHEITLTSSPNFGYRLLLKKITDKHLATWDLSRLRLIFNGAEPISIPLIREFMDKLAICKLPATSMFLVYGMAEACLAVTFPTTNTRPESHCISRNSLITNKVAKEVSENDVDSFQVASEGYPVPGMEVRIVDENGEIVVEKQLGEIQIKGDNVTSGYIYNPEATSKFFQDDWLKTGDTGFMIEGKLCVTGRIKDIIFVNGQNFFAHDIEFKLEEFEGVEPGKIVVCGWHDEFEGREKVAIFSALRVHKDKVCEFYANILRQINESFGIAIEYVVLTKIIPKTTSGKVQRFVLIKSFLNNEYDGKIFTSDELLFNMVAKSEKVEPDNILTIGENADKIREIWGQVLDKPIESLGYNQTFLSLGGTSIKAVQVLGMLEDDFKLTLSHDILINCKTINDMAEYIRVLPKVNTSEINVAKTTPSSMNEDDDIAVIEMSCRFPDASSPEEFWDNLATGKCSINEIPEDRWDINQYYSPSDDKAKTNCRTGAFIDNVFDFDAKLFNISDEEASVMDPQQRIILELVFEILERSGYSKKKISGRSLALFIGASTNAYYEYHLNTLKMLNLKKFDSVTSLTSEQQESILKEWKNKFGVTDFHPNLLVDNILNMIAARASQEFNLKGPSIVVDTACSSSIVTIHMACESLKRGECDIAIAGGINLLLTPTPYIYLSNAGALSTSGVSSVFDAKADGLVPGEGAGLVLLKPLKKAIADKDKVLAIIKASAINNDGHSIGVMAPNPDGQRSVIESLYAKNDFNPKDIQYVEAHGTGTKIGDPSEVRALDSAFKRWSPKPNSIAIGSVKANIGHLLNSAGIASFIKVVLALNNKLMPPNVNLTQLNPSIKFNKTPFYTISKAKEWTVDQGTARRASINSFGFGGTNCHMVVEEAPKLAKTISEKKYERSNNLICLSANTKGSLEQKIDDLVGYLKTSNGNCLGDVCYTENVSRTLFKYRCSVVSDSCSDLLNKLKEIKLDNEDVDKSHKIALMFTGQGSQYVGIARELYEHLPIFRGYIEECSQAFYPYLNEKLTDLIYSDKADKMILAQTNITQPVVFAIDYAFGKLFIDLGVKPDYMIGHSIGEWSAACLSGVVSLQDAAKIVASRGKLMHELQSSGGMCAVFTSGDKLEQLLKASDGSVWIAAYNGTHQVISGELTAIEKFTELLFSKEIGFKILDVSQAFHTPLMNPILDEFRGVLEGVTFNSPKIPIVSNVTGELMTKSFDTEYWIQHILSPVKFEQSLKYLSDNLVDVLIECGPDRVLAGIANGIQICNTETVLFCANRKKNSFETCLEALGSLFSLGLNIDFEKFEEGIYYDKVQLPLYPFQRNTYKPDFGIENIKVPSNWFYNWSWIPEPPKLFTYFEAGNIIIFDDGNGLSEEFESMFDSNKNRVYVVSSGTEYSYDSNKKFIINPLIETDYIKLFKEIPGPIASVIHLWNFKGEHFKSEFVFDDKMLYDDIYSILLIGKAIEKIDSQKIKLLIATNGAIAVDDSYKILNPHQAIALTLALALDQENDFINSYCIDIDKKEYKSNKELAQTLFNEMRRELNTEGIVAIRDGARYVRDLVNTHELNESSKIVFNEGETYLITGGLSPVGGEIAKAFAKKAKINLVLTGRSKLPLRVEWNKEISDKHANKINLILNLEELGANVTYETVDVTKIGEMKNLIKKVNDVYGPIHGIIHAAGSWDSSTFKLIDKEIDTINKVIQPKVQGAVITDFVTRKEPLKFFVMISSVSCSQKAWSAGIGDYAAANSFLPAYSYYRDSVNAPGKTISLNYSLWSKTGMGSDLGDIALNAIKAQGLNPLPKGKAVEALMRVLSDGNQRVIHIIDKIQLAQEKSSSQIKVSSSDFKKSKNTRETVYGVIAEQLKVDMENLDKGQNFVDLGLDSLGAVKVMESLRQNLGIELYPTLIFEYQTPDSLAQYIEKLYSTGSDEVASAKMDVSYKNNNQNENIKDIAIIGASVRIPGANTLDEYWNILETGKCEIREVPKGRWTSKDYFSTDVNSSHTSYTKHGGFIDKPYDFDPLFFGMSPSEATVTDPQQRIFLEVAWEALEQAGYGGRYKSKSIGVFVGCEQSTYEEHFANYRTYMELKNDLLNNKIFNNINDMERKGIMASILNVLQPAKMVPDAVAGNSLNEVAARVSHCLDLTGPSLTINSACSSSLSALHLACESIRTGDSQMAIAGGVNLNLSPTPYVGLSRISALSKTGICYPFDGRADGMVLSEGSSAILLKPLVDAILDKDNIMAVIKGSAIDNDGHSQGITAPRPEGQAEAIRKAYQSSNVNPETVSYVETHGTGTPLGDPIEIEGLTHAFQSFTSKKGFCAVGSVKSSVGHMLSSSGITSLIKVVLALENKTIPYTINYNKLNTNPNIDFDNSPFYVASEKPIEWKCNNLNPLRAGVNAFGFGGTNVHVVLEEAPVQMEYEEEKPPYLLQLTGRNKNVMKRIATNLKNHIKENQDLSVASICFTMNNAQKELSTKSASIVRSREHLLEVLTSFENGESIEGTFDGRSNPNRETQAYLILDGNLEITKDNKHELCMRFVAFNTAYKQCTDKYEIYKNHCNFEDKRIEAFATEYALGVLLSSFDLKIYGMIAQGTGIAAAAVLTGLITLDQAIKELTGNSILENTIDKGDNNAVYLNCPILTPTGVVEEVLDISINAEKNIKDLKEFVIKNQVVIYPGNINEIKNSEFYDAKLFNWVDMNINDNPVESIITVFAKLYTLGSRYNPSKLFSVMEKKVPLPTYPFENETYKVTLQEEYTASEYTASELVSKGLVLDNIEKKGLLKINTNYTLSDIEKESNCKDLANDLKK</sequence>
<proteinExistence type="predicted"/>
<dbReference type="Pfam" id="PF16197">
    <property type="entry name" value="KAsynt_C_assoc"/>
    <property type="match status" value="1"/>
</dbReference>
<dbReference type="SUPFAM" id="SSF52151">
    <property type="entry name" value="FabD/lysophospholipase-like"/>
    <property type="match status" value="1"/>
</dbReference>
<dbReference type="SMART" id="SM01294">
    <property type="entry name" value="PKS_PP_betabranch"/>
    <property type="match status" value="1"/>
</dbReference>
<dbReference type="CDD" id="cd00833">
    <property type="entry name" value="PKS"/>
    <property type="match status" value="2"/>
</dbReference>
<dbReference type="InterPro" id="IPR000873">
    <property type="entry name" value="AMP-dep_synth/lig_dom"/>
</dbReference>
<dbReference type="PROSITE" id="PS00098">
    <property type="entry name" value="THIOLASE_1"/>
    <property type="match status" value="1"/>
</dbReference>
<dbReference type="InterPro" id="IPR036291">
    <property type="entry name" value="NAD(P)-bd_dom_sf"/>
</dbReference>
<dbReference type="SUPFAM" id="SSF47336">
    <property type="entry name" value="ACP-like"/>
    <property type="match status" value="2"/>
</dbReference>
<dbReference type="SMART" id="SM00827">
    <property type="entry name" value="PKS_AT"/>
    <property type="match status" value="1"/>
</dbReference>
<dbReference type="Gene3D" id="1.10.1200.10">
    <property type="entry name" value="ACP-like"/>
    <property type="match status" value="2"/>
</dbReference>
<dbReference type="InterPro" id="IPR032821">
    <property type="entry name" value="PKS_assoc"/>
</dbReference>
<gene>
    <name evidence="6" type="ORF">E4V82_10600</name>
</gene>
<keyword evidence="1" id="KW-0596">Phosphopantetheine</keyword>
<dbReference type="PANTHER" id="PTHR43775">
    <property type="entry name" value="FATTY ACID SYNTHASE"/>
    <property type="match status" value="1"/>
</dbReference>
<evidence type="ECO:0000259" key="4">
    <source>
        <dbReference type="PROSITE" id="PS50075"/>
    </source>
</evidence>
<dbReference type="Gene3D" id="3.30.70.3290">
    <property type="match status" value="1"/>
</dbReference>
<evidence type="ECO:0000259" key="5">
    <source>
        <dbReference type="PROSITE" id="PS52004"/>
    </source>
</evidence>
<dbReference type="Gene3D" id="3.30.300.30">
    <property type="match status" value="1"/>
</dbReference>
<dbReference type="SMART" id="SM00825">
    <property type="entry name" value="PKS_KS"/>
    <property type="match status" value="2"/>
</dbReference>
<dbReference type="Pfam" id="PF08659">
    <property type="entry name" value="KR"/>
    <property type="match status" value="1"/>
</dbReference>
<dbReference type="GO" id="GO:0004315">
    <property type="term" value="F:3-oxoacyl-[acyl-carrier-protein] synthase activity"/>
    <property type="evidence" value="ECO:0007669"/>
    <property type="project" value="InterPro"/>
</dbReference>
<dbReference type="GO" id="GO:0031177">
    <property type="term" value="F:phosphopantetheine binding"/>
    <property type="evidence" value="ECO:0007669"/>
    <property type="project" value="InterPro"/>
</dbReference>
<feature type="domain" description="Carrier" evidence="4">
    <location>
        <begin position="2120"/>
        <end position="2194"/>
    </location>
</feature>
<dbReference type="InterPro" id="IPR045851">
    <property type="entry name" value="AMP-bd_C_sf"/>
</dbReference>
<dbReference type="InterPro" id="IPR050091">
    <property type="entry name" value="PKS_NRPS_Biosynth_Enz"/>
</dbReference>
<comment type="caution">
    <text evidence="6">The sequence shown here is derived from an EMBL/GenBank/DDBJ whole genome shotgun (WGS) entry which is preliminary data.</text>
</comment>
<name>A0A5N7J1G1_9CLOT</name>
<dbReference type="EMBL" id="SPSF01000028">
    <property type="protein sequence ID" value="MPQ62559.1"/>
    <property type="molecule type" value="Genomic_DNA"/>
</dbReference>
<dbReference type="SMART" id="SM00822">
    <property type="entry name" value="PKS_KR"/>
    <property type="match status" value="1"/>
</dbReference>
<feature type="domain" description="Carrier" evidence="4">
    <location>
        <begin position="606"/>
        <end position="683"/>
    </location>
</feature>
<dbReference type="InterPro" id="IPR042099">
    <property type="entry name" value="ANL_N_sf"/>
</dbReference>
<feature type="domain" description="Ketosynthase family 3 (KS3)" evidence="5">
    <location>
        <begin position="703"/>
        <end position="1159"/>
    </location>
</feature>
<dbReference type="Gene3D" id="3.40.50.720">
    <property type="entry name" value="NAD(P)-binding Rossmann-like Domain"/>
    <property type="match status" value="1"/>
</dbReference>
<dbReference type="InterPro" id="IPR016036">
    <property type="entry name" value="Malonyl_transacylase_ACP-bd"/>
</dbReference>
<dbReference type="RefSeq" id="WP_152752298.1">
    <property type="nucleotide sequence ID" value="NZ_SPSE01000029.1"/>
</dbReference>
<dbReference type="Proteomes" id="UP000342249">
    <property type="component" value="Unassembled WGS sequence"/>
</dbReference>
<accession>A0A5N7J1G1</accession>
<dbReference type="PROSITE" id="PS50075">
    <property type="entry name" value="CARRIER"/>
    <property type="match status" value="2"/>
</dbReference>
<dbReference type="InterPro" id="IPR036736">
    <property type="entry name" value="ACP-like_sf"/>
</dbReference>
<keyword evidence="6" id="KW-0012">Acyltransferase</keyword>
<dbReference type="PROSITE" id="PS52004">
    <property type="entry name" value="KS3_2"/>
    <property type="match status" value="2"/>
</dbReference>
<evidence type="ECO:0000256" key="2">
    <source>
        <dbReference type="ARBA" id="ARBA00022553"/>
    </source>
</evidence>
<dbReference type="Pfam" id="PF02801">
    <property type="entry name" value="Ketoacyl-synt_C"/>
    <property type="match status" value="2"/>
</dbReference>
<dbReference type="InterPro" id="IPR020841">
    <property type="entry name" value="PKS_Beta-ketoAc_synthase_dom"/>
</dbReference>
<dbReference type="InterPro" id="IPR020806">
    <property type="entry name" value="PKS_PP-bd"/>
</dbReference>
<dbReference type="InterPro" id="IPR020615">
    <property type="entry name" value="Thiolase_acyl_enz_int_AS"/>
</dbReference>
<dbReference type="Gene3D" id="1.10.1240.100">
    <property type="match status" value="1"/>
</dbReference>
<dbReference type="Pfam" id="PF00698">
    <property type="entry name" value="Acyl_transf_1"/>
    <property type="match status" value="1"/>
</dbReference>
<dbReference type="Pfam" id="PF21394">
    <property type="entry name" value="Beta-ketacyl_N"/>
    <property type="match status" value="1"/>
</dbReference>
<dbReference type="InterPro" id="IPR014043">
    <property type="entry name" value="Acyl_transferase_dom"/>
</dbReference>
<evidence type="ECO:0000313" key="6">
    <source>
        <dbReference type="EMBL" id="MPQ62559.1"/>
    </source>
</evidence>
<dbReference type="GO" id="GO:0004312">
    <property type="term" value="F:fatty acid synthase activity"/>
    <property type="evidence" value="ECO:0007669"/>
    <property type="project" value="TreeGrafter"/>
</dbReference>
<dbReference type="InterPro" id="IPR049490">
    <property type="entry name" value="C883_1060-like_KR_N"/>
</dbReference>
<keyword evidence="3 6" id="KW-0808">Transferase</keyword>
<dbReference type="InterPro" id="IPR001227">
    <property type="entry name" value="Ac_transferase_dom_sf"/>
</dbReference>
<evidence type="ECO:0000256" key="3">
    <source>
        <dbReference type="ARBA" id="ARBA00022679"/>
    </source>
</evidence>
<dbReference type="InterPro" id="IPR016035">
    <property type="entry name" value="Acyl_Trfase/lysoPLipase"/>
</dbReference>
<feature type="domain" description="Ketosynthase family 3 (KS3)" evidence="5">
    <location>
        <begin position="2219"/>
        <end position="2682"/>
    </location>
</feature>
<reference evidence="6 7" key="1">
    <citation type="journal article" date="2019" name="Lett. Appl. Microbiol.">
        <title>A case of 'blown pack' spoilage of vacuum-packaged pork likely associated with Clostridium estertheticum in Canada.</title>
        <authorList>
            <person name="Zhang P."/>
            <person name="Ward P."/>
            <person name="McMullen L.M."/>
            <person name="Yang X."/>
        </authorList>
    </citation>
    <scope>NUCLEOTIDE SEQUENCE [LARGE SCALE GENOMIC DNA]</scope>
    <source>
        <strain evidence="6 7">MA19</strain>
    </source>
</reference>
<protein>
    <submittedName>
        <fullName evidence="6">Acyltransferase domain-containing protein</fullName>
    </submittedName>
</protein>
<keyword evidence="2" id="KW-0597">Phosphoprotein</keyword>
<dbReference type="Pfam" id="PF00501">
    <property type="entry name" value="AMP-binding"/>
    <property type="match status" value="1"/>
</dbReference>
<dbReference type="InterPro" id="IPR014030">
    <property type="entry name" value="Ketoacyl_synth_N"/>
</dbReference>
<dbReference type="Pfam" id="PF00550">
    <property type="entry name" value="PP-binding"/>
    <property type="match status" value="2"/>
</dbReference>
<dbReference type="InterPro" id="IPR057326">
    <property type="entry name" value="KR_dom"/>
</dbReference>
<dbReference type="SUPFAM" id="SSF56801">
    <property type="entry name" value="Acetyl-CoA synthetase-like"/>
    <property type="match status" value="1"/>
</dbReference>
<dbReference type="CDD" id="cd08953">
    <property type="entry name" value="KR_2_SDR_x"/>
    <property type="match status" value="1"/>
</dbReference>
<dbReference type="InterPro" id="IPR018201">
    <property type="entry name" value="Ketoacyl_synth_AS"/>
</dbReference>
<dbReference type="PANTHER" id="PTHR43775:SF51">
    <property type="entry name" value="INACTIVE PHENOLPHTHIOCEROL SYNTHESIS POLYKETIDE SYNTHASE TYPE I PKS1-RELATED"/>
    <property type="match status" value="1"/>
</dbReference>
<dbReference type="InterPro" id="IPR009081">
    <property type="entry name" value="PP-bd_ACP"/>
</dbReference>